<evidence type="ECO:0000256" key="1">
    <source>
        <dbReference type="ARBA" id="ARBA00022676"/>
    </source>
</evidence>
<evidence type="ECO:0000259" key="4">
    <source>
        <dbReference type="Pfam" id="PF06165"/>
    </source>
</evidence>
<dbReference type="InterPro" id="IPR033432">
    <property type="entry name" value="GH94_catalytic"/>
</dbReference>
<feature type="domain" description="Glycosyl hydrolase 94 supersandwich" evidence="4">
    <location>
        <begin position="11"/>
        <end position="293"/>
    </location>
</feature>
<keyword evidence="1 6" id="KW-0328">Glycosyltransferase</keyword>
<reference evidence="6" key="1">
    <citation type="submission" date="2016-10" db="EMBL/GenBank/DDBJ databases">
        <title>Sequence of Gallionella enrichment culture.</title>
        <authorList>
            <person name="Poehlein A."/>
            <person name="Muehling M."/>
            <person name="Daniel R."/>
        </authorList>
    </citation>
    <scope>NUCLEOTIDE SEQUENCE</scope>
</reference>
<accession>A0A1J5SYF2</accession>
<dbReference type="Pfam" id="PF17167">
    <property type="entry name" value="Glyco_hydro_94"/>
    <property type="match status" value="1"/>
</dbReference>
<dbReference type="InterPro" id="IPR052047">
    <property type="entry name" value="GH94_Enzymes"/>
</dbReference>
<evidence type="ECO:0000256" key="2">
    <source>
        <dbReference type="ARBA" id="ARBA00022679"/>
    </source>
</evidence>
<comment type="caution">
    <text evidence="6">The sequence shown here is derived from an EMBL/GenBank/DDBJ whole genome shotgun (WGS) entry which is preliminary data.</text>
</comment>
<protein>
    <submittedName>
        <fullName evidence="6">N,N'-diacetylchitobiose phosphorylase</fullName>
        <ecNumber evidence="6">2.4.1.280</ecNumber>
    </submittedName>
</protein>
<dbReference type="InterPro" id="IPR037018">
    <property type="entry name" value="GH65_N"/>
</dbReference>
<dbReference type="Gene3D" id="2.70.98.40">
    <property type="entry name" value="Glycoside hydrolase, family 65, N-terminal domain"/>
    <property type="match status" value="1"/>
</dbReference>
<feature type="region of interest" description="Disordered" evidence="3">
    <location>
        <begin position="395"/>
        <end position="416"/>
    </location>
</feature>
<evidence type="ECO:0000256" key="3">
    <source>
        <dbReference type="SAM" id="MobiDB-lite"/>
    </source>
</evidence>
<dbReference type="GO" id="GO:0005975">
    <property type="term" value="P:carbohydrate metabolic process"/>
    <property type="evidence" value="ECO:0007669"/>
    <property type="project" value="InterPro"/>
</dbReference>
<dbReference type="InterPro" id="IPR012341">
    <property type="entry name" value="6hp_glycosidase-like_sf"/>
</dbReference>
<dbReference type="Gene3D" id="2.60.420.10">
    <property type="entry name" value="Maltose phosphorylase, domain 3"/>
    <property type="match status" value="1"/>
</dbReference>
<dbReference type="EMBL" id="MLJW01000014">
    <property type="protein sequence ID" value="OIR13585.1"/>
    <property type="molecule type" value="Genomic_DNA"/>
</dbReference>
<dbReference type="InterPro" id="IPR011013">
    <property type="entry name" value="Gal_mutarotase_sf_dom"/>
</dbReference>
<dbReference type="GO" id="GO:0016757">
    <property type="term" value="F:glycosyltransferase activity"/>
    <property type="evidence" value="ECO:0007669"/>
    <property type="project" value="UniProtKB-KW"/>
</dbReference>
<organism evidence="6">
    <name type="scientific">mine drainage metagenome</name>
    <dbReference type="NCBI Taxonomy" id="410659"/>
    <lineage>
        <taxon>unclassified sequences</taxon>
        <taxon>metagenomes</taxon>
        <taxon>ecological metagenomes</taxon>
    </lineage>
</organism>
<dbReference type="SMART" id="SM01068">
    <property type="entry name" value="CBM_X"/>
    <property type="match status" value="1"/>
</dbReference>
<dbReference type="AlphaFoldDB" id="A0A1J5SYF2"/>
<dbReference type="CDD" id="cd11755">
    <property type="entry name" value="GH94N_ChBP_like"/>
    <property type="match status" value="1"/>
</dbReference>
<evidence type="ECO:0000259" key="5">
    <source>
        <dbReference type="Pfam" id="PF17167"/>
    </source>
</evidence>
<name>A0A1J5SYF2_9ZZZZ</name>
<dbReference type="InterPro" id="IPR010383">
    <property type="entry name" value="Glyco_hydrolase_94_b-supersand"/>
</dbReference>
<dbReference type="GO" id="GO:0030246">
    <property type="term" value="F:carbohydrate binding"/>
    <property type="evidence" value="ECO:0007669"/>
    <property type="project" value="InterPro"/>
</dbReference>
<dbReference type="Pfam" id="PF06165">
    <property type="entry name" value="GH94_b-supersand"/>
    <property type="match status" value="1"/>
</dbReference>
<feature type="domain" description="Glycosyl hydrolase 94 catalytic" evidence="5">
    <location>
        <begin position="310"/>
        <end position="721"/>
    </location>
</feature>
<sequence length="798" mass="88994">MNYGHFDDSAREYVITRPDTPRAWSNYLGSRRYGGIITNNAGGYSFTRSPAEGRFLRHRYNSVPMDMPGRQFYLRDRDSGDFWTAAWQPVGKPLSEYKSTCRFGMGYAVIESEYRGIRTEATYFVPLEREFEYWWLRVTNTGTAPRRLSTFSFAEFASEWSLLNDTLNLQYVMYVAESTWRDGFIRASSCGRLPEDPGNFANRDQSRWWWMTQVGGHIAGHDCDLEKFLGTYNGFDRPAAVTAGACTGSEAFSDNLCGAIQSDLELAPGQSADVLVLLGIGKSETVGAAVRAEFGNVDRCRAELEALKKHWHGILATLQVKTPDPDFDHMVNVWNAYNALMTFEWSRSCSLVYTGDQRDGFGYRDTVQDMLGVCGMIPSLVRERLILMISAQDSTGGAQPEVRPWSHKPGSMKPTPPGHYRSDDCQWFFNTIPAYVAETGEAAFYDVVVPYADTGEATVLGHMRRALEFNLERTGRNGLPCGLLADWNDCLKLGYKGESVFVTFQVRYGLRTYAEIAGTLGRPAERAWALAELATLDDRIRRVCWDGEWFIWAIAEDGTVFGTKDYPEGQVYLNTQAWAVLSGAATPEQADKALDTVKHRLASDWGVAMCNPPFDKTPVKVMRAVLFNPGNKENGGIFSHTQSWAVLAEIARGNGDQAYAYYRAFMPAAQNDRADIREIEPYVHCQSTHAPSSKKYGRSRVPWLSGTASWSTFTAAQHILGIRPELDGLRIDPCIPKAWPGFTATRVFRGRTLHLEVRNPAGVNRGVTSLTIDGKPHAPGLIPETALRDGATIVATLG</sequence>
<dbReference type="Gene3D" id="1.50.10.10">
    <property type="match status" value="1"/>
</dbReference>
<dbReference type="SUPFAM" id="SSF48208">
    <property type="entry name" value="Six-hairpin glycosidases"/>
    <property type="match status" value="1"/>
</dbReference>
<dbReference type="PANTHER" id="PTHR37469:SF3">
    <property type="entry name" value="PUTATIVE-RELATED"/>
    <property type="match status" value="1"/>
</dbReference>
<gene>
    <name evidence="6" type="primary">chbP_1</name>
    <name evidence="6" type="ORF">GALL_54040</name>
</gene>
<dbReference type="InterPro" id="IPR037828">
    <property type="entry name" value="GH94N_ChBP"/>
</dbReference>
<dbReference type="EC" id="2.4.1.280" evidence="6"/>
<dbReference type="InterPro" id="IPR008928">
    <property type="entry name" value="6-hairpin_glycosidase_sf"/>
</dbReference>
<proteinExistence type="predicted"/>
<dbReference type="SUPFAM" id="SSF74650">
    <property type="entry name" value="Galactose mutarotase-like"/>
    <property type="match status" value="1"/>
</dbReference>
<keyword evidence="2 6" id="KW-0808">Transferase</keyword>
<evidence type="ECO:0000313" key="6">
    <source>
        <dbReference type="EMBL" id="OIR13585.1"/>
    </source>
</evidence>
<dbReference type="PANTHER" id="PTHR37469">
    <property type="entry name" value="CELLOBIONIC ACID PHOSPHORYLASE-RELATED"/>
    <property type="match status" value="1"/>
</dbReference>